<reference evidence="1" key="1">
    <citation type="submission" date="2020-05" db="EMBL/GenBank/DDBJ databases">
        <authorList>
            <person name="Chiriac C."/>
            <person name="Salcher M."/>
            <person name="Ghai R."/>
            <person name="Kavagutti S V."/>
        </authorList>
    </citation>
    <scope>NUCLEOTIDE SEQUENCE</scope>
</reference>
<accession>A0A6J6EJ78</accession>
<sequence length="156" mass="17746">MQKDSLLLQSQIRTEQFQIGLFDRVRAKLNQEICVQIHEGPQIIGKALEVAFDHLCVQVGIKEFAIPIWSIGFVKRLTNKTRQATILQSKWSISSYLRSNLVEKNQLAVNIGKSIILTGKVVGVFQDNFDLQNIDEKYSIPIARVTYISKDVDLND</sequence>
<protein>
    <submittedName>
        <fullName evidence="1">Unannotated protein</fullName>
    </submittedName>
</protein>
<organism evidence="1">
    <name type="scientific">freshwater metagenome</name>
    <dbReference type="NCBI Taxonomy" id="449393"/>
    <lineage>
        <taxon>unclassified sequences</taxon>
        <taxon>metagenomes</taxon>
        <taxon>ecological metagenomes</taxon>
    </lineage>
</organism>
<gene>
    <name evidence="1" type="ORF">UFOPK1740_00600</name>
</gene>
<name>A0A6J6EJ78_9ZZZZ</name>
<dbReference type="EMBL" id="CAEZTU010000018">
    <property type="protein sequence ID" value="CAB4576502.1"/>
    <property type="molecule type" value="Genomic_DNA"/>
</dbReference>
<proteinExistence type="predicted"/>
<dbReference type="AlphaFoldDB" id="A0A6J6EJ78"/>
<evidence type="ECO:0000313" key="1">
    <source>
        <dbReference type="EMBL" id="CAB4576502.1"/>
    </source>
</evidence>